<protein>
    <submittedName>
        <fullName evidence="1">Uncharacterized protein</fullName>
    </submittedName>
</protein>
<accession>A0A822ZBV1</accession>
<organism evidence="1 2">
    <name type="scientific">Nelumbo nucifera</name>
    <name type="common">Sacred lotus</name>
    <dbReference type="NCBI Taxonomy" id="4432"/>
    <lineage>
        <taxon>Eukaryota</taxon>
        <taxon>Viridiplantae</taxon>
        <taxon>Streptophyta</taxon>
        <taxon>Embryophyta</taxon>
        <taxon>Tracheophyta</taxon>
        <taxon>Spermatophyta</taxon>
        <taxon>Magnoliopsida</taxon>
        <taxon>Proteales</taxon>
        <taxon>Nelumbonaceae</taxon>
        <taxon>Nelumbo</taxon>
    </lineage>
</organism>
<keyword evidence="2" id="KW-1185">Reference proteome</keyword>
<dbReference type="EMBL" id="DUZY01000006">
    <property type="protein sequence ID" value="DAD42387.1"/>
    <property type="molecule type" value="Genomic_DNA"/>
</dbReference>
<comment type="caution">
    <text evidence="1">The sequence shown here is derived from an EMBL/GenBank/DDBJ whole genome shotgun (WGS) entry which is preliminary data.</text>
</comment>
<dbReference type="AlphaFoldDB" id="A0A822ZBV1"/>
<gene>
    <name evidence="1" type="ORF">HUJ06_000617</name>
</gene>
<sequence length="61" mass="6701">MCMPLGRMGLGNSISQMYGILKPIHQFQSQGKGQSLSRVASFPGSEFCLNKINGVLNRCRI</sequence>
<proteinExistence type="predicted"/>
<evidence type="ECO:0000313" key="1">
    <source>
        <dbReference type="EMBL" id="DAD42387.1"/>
    </source>
</evidence>
<evidence type="ECO:0000313" key="2">
    <source>
        <dbReference type="Proteomes" id="UP000607653"/>
    </source>
</evidence>
<dbReference type="Proteomes" id="UP000607653">
    <property type="component" value="Unassembled WGS sequence"/>
</dbReference>
<reference evidence="1 2" key="1">
    <citation type="journal article" date="2020" name="Mol. Biol. Evol.">
        <title>Distinct Expression and Methylation Patterns for Genes with Different Fates following a Single Whole-Genome Duplication in Flowering Plants.</title>
        <authorList>
            <person name="Shi T."/>
            <person name="Rahmani R.S."/>
            <person name="Gugger P.F."/>
            <person name="Wang M."/>
            <person name="Li H."/>
            <person name="Zhang Y."/>
            <person name="Li Z."/>
            <person name="Wang Q."/>
            <person name="Van de Peer Y."/>
            <person name="Marchal K."/>
            <person name="Chen J."/>
        </authorList>
    </citation>
    <scope>NUCLEOTIDE SEQUENCE [LARGE SCALE GENOMIC DNA]</scope>
    <source>
        <tissue evidence="1">Leaf</tissue>
    </source>
</reference>
<name>A0A822ZBV1_NELNU</name>